<dbReference type="PANTHER" id="PTHR12993">
    <property type="entry name" value="N-ACETYLGLUCOSAMINYL-PHOSPHATIDYLINOSITOL DE-N-ACETYLASE-RELATED"/>
    <property type="match status" value="1"/>
</dbReference>
<dbReference type="InterPro" id="IPR024078">
    <property type="entry name" value="LmbE-like_dom_sf"/>
</dbReference>
<reference evidence="2" key="1">
    <citation type="journal article" date="2020" name="mSystems">
        <title>Genome- and Community-Level Interaction Insights into Carbon Utilization and Element Cycling Functions of Hydrothermarchaeota in Hydrothermal Sediment.</title>
        <authorList>
            <person name="Zhou Z."/>
            <person name="Liu Y."/>
            <person name="Xu W."/>
            <person name="Pan J."/>
            <person name="Luo Z.H."/>
            <person name="Li M."/>
        </authorList>
    </citation>
    <scope>NUCLEOTIDE SEQUENCE [LARGE SCALE GENOMIC DNA]</scope>
    <source>
        <strain evidence="1">SpSt-618</strain>
        <strain evidence="2">SpSt-657</strain>
    </source>
</reference>
<dbReference type="PANTHER" id="PTHR12993:SF11">
    <property type="entry name" value="N-ACETYLGLUCOSAMINYL-PHOSPHATIDYLINOSITOL DE-N-ACETYLASE"/>
    <property type="match status" value="1"/>
</dbReference>
<dbReference type="AlphaFoldDB" id="A0A7J3JP65"/>
<organism evidence="2">
    <name type="scientific">Ignisphaera aggregans</name>
    <dbReference type="NCBI Taxonomy" id="334771"/>
    <lineage>
        <taxon>Archaea</taxon>
        <taxon>Thermoproteota</taxon>
        <taxon>Thermoprotei</taxon>
        <taxon>Desulfurococcales</taxon>
        <taxon>Desulfurococcaceae</taxon>
        <taxon>Ignisphaera</taxon>
    </lineage>
</organism>
<dbReference type="EMBL" id="DTBZ01000029">
    <property type="protein sequence ID" value="HGQ17557.1"/>
    <property type="molecule type" value="Genomic_DNA"/>
</dbReference>
<evidence type="ECO:0000313" key="2">
    <source>
        <dbReference type="EMBL" id="HGQ17557.1"/>
    </source>
</evidence>
<sequence>MVHELVKYIEEFLKLSEEEAVRTLVKKVMYPDFDLAFEKARRILCIAPHPDDCEVGAGGTIASLSKMGKEVFLAIATDGSLGTSDPNLAPQQLAYIRMMEQEEAGRIIGVKKVIWFGYKDGYMPYDREARSKFVEVIRALKPDVVLAPDPWLSYEAHPDHRNTGLLSAEAIMVTGLPHYVEEGSLIGLEPWHVRYVAFYYTSKPNYYYNITDTIDVKMRALKAHKSQFEANWNEFETLIKFIATLYGKRVGVGYAEAFKLLPTQLIHAIPFAEII</sequence>
<comment type="caution">
    <text evidence="2">The sequence shown here is derived from an EMBL/GenBank/DDBJ whole genome shotgun (WGS) entry which is preliminary data.</text>
</comment>
<evidence type="ECO:0000313" key="1">
    <source>
        <dbReference type="EMBL" id="HGN36523.1"/>
    </source>
</evidence>
<dbReference type="Pfam" id="PF02585">
    <property type="entry name" value="PIG-L"/>
    <property type="match status" value="1"/>
</dbReference>
<dbReference type="EMBL" id="DTAI01000086">
    <property type="protein sequence ID" value="HGN36523.1"/>
    <property type="molecule type" value="Genomic_DNA"/>
</dbReference>
<dbReference type="Gene3D" id="3.40.50.10320">
    <property type="entry name" value="LmbE-like"/>
    <property type="match status" value="1"/>
</dbReference>
<dbReference type="SUPFAM" id="SSF102588">
    <property type="entry name" value="LmbE-like"/>
    <property type="match status" value="1"/>
</dbReference>
<protein>
    <submittedName>
        <fullName evidence="2">PIG-L family deacetylase</fullName>
    </submittedName>
</protein>
<gene>
    <name evidence="1" type="ORF">ENT87_03115</name>
    <name evidence="2" type="ORF">ENU30_01050</name>
</gene>
<proteinExistence type="predicted"/>
<accession>A0A7J3JP65</accession>
<dbReference type="InterPro" id="IPR003737">
    <property type="entry name" value="GlcNAc_PI_deacetylase-related"/>
</dbReference>
<name>A0A7J3JP65_9CREN</name>
<dbReference type="GO" id="GO:0016811">
    <property type="term" value="F:hydrolase activity, acting on carbon-nitrogen (but not peptide) bonds, in linear amides"/>
    <property type="evidence" value="ECO:0007669"/>
    <property type="project" value="TreeGrafter"/>
</dbReference>